<protein>
    <submittedName>
        <fullName evidence="4">2,4-dienoyl-CoA reductase</fullName>
    </submittedName>
</protein>
<gene>
    <name evidence="4" type="ORF">SAMN04488098_101920</name>
</gene>
<evidence type="ECO:0000313" key="4">
    <source>
        <dbReference type="EMBL" id="SDK25103.1"/>
    </source>
</evidence>
<organism evidence="4 5">
    <name type="scientific">Alkalibacterium thalassium</name>
    <dbReference type="NCBI Taxonomy" id="426701"/>
    <lineage>
        <taxon>Bacteria</taxon>
        <taxon>Bacillati</taxon>
        <taxon>Bacillota</taxon>
        <taxon>Bacilli</taxon>
        <taxon>Lactobacillales</taxon>
        <taxon>Carnobacteriaceae</taxon>
        <taxon>Alkalibacterium</taxon>
    </lineage>
</organism>
<dbReference type="CDD" id="cd04735">
    <property type="entry name" value="OYE_like_4_FMN"/>
    <property type="match status" value="1"/>
</dbReference>
<dbReference type="Gene3D" id="3.20.20.70">
    <property type="entry name" value="Aldolase class I"/>
    <property type="match status" value="1"/>
</dbReference>
<keyword evidence="1" id="KW-0285">Flavoprotein</keyword>
<sequence>MQERKYKETLTLNNGVTLKNRFVMAPMTTKMSFFDGVITEDEKRYYHMRSKEAGAVITAAANVSEGGKGWEGELGIHDDRHIDGMASLASAIQHNGTKAIVQLYHGGRMTSSSVLRGTQPVAPSAVKAERPTAEEPRALEEDEILQIIEDFKSGAVRAIDAGFDGIELHGANTYLLQQFFSPHSNRREDKWGGSREERFRFIDRLVDEVISTVNKHTDKPFIIGYRFSPEEYETPGIRFEDTLYLVDQLAYKAIDYLHVSLGSYSQVSQSEEYKDKPMLAYLYEQIAGRTAFISVGDVRNGAQAEEALEHSDLVALGRVILADPHWVGKVLNGKEDAIRYNVADEDRAELGLTNGVWQFMQNMMKDRLS</sequence>
<dbReference type="PANTHER" id="PTHR43656">
    <property type="entry name" value="BINDING OXIDOREDUCTASE, PUTATIVE (AFU_ORTHOLOGUE AFUA_2G08260)-RELATED"/>
    <property type="match status" value="1"/>
</dbReference>
<dbReference type="Pfam" id="PF00724">
    <property type="entry name" value="Oxidored_FMN"/>
    <property type="match status" value="1"/>
</dbReference>
<name>A0A1G9ACZ9_9LACT</name>
<dbReference type="STRING" id="426701.SAMN04488098_101920"/>
<dbReference type="AlphaFoldDB" id="A0A1G9ACZ9"/>
<evidence type="ECO:0000259" key="3">
    <source>
        <dbReference type="Pfam" id="PF00724"/>
    </source>
</evidence>
<proteinExistence type="predicted"/>
<evidence type="ECO:0000256" key="2">
    <source>
        <dbReference type="ARBA" id="ARBA00023002"/>
    </source>
</evidence>
<dbReference type="InterPro" id="IPR051799">
    <property type="entry name" value="NADH_flavin_oxidoreductase"/>
</dbReference>
<dbReference type="EMBL" id="FNFK01000019">
    <property type="protein sequence ID" value="SDK25103.1"/>
    <property type="molecule type" value="Genomic_DNA"/>
</dbReference>
<dbReference type="InterPro" id="IPR001155">
    <property type="entry name" value="OxRdtase_FMN_N"/>
</dbReference>
<accession>A0A1G9ACZ9</accession>
<feature type="domain" description="NADH:flavin oxidoreductase/NADH oxidase N-terminal" evidence="3">
    <location>
        <begin position="11"/>
        <end position="335"/>
    </location>
</feature>
<dbReference type="SUPFAM" id="SSF51395">
    <property type="entry name" value="FMN-linked oxidoreductases"/>
    <property type="match status" value="1"/>
</dbReference>
<dbReference type="OrthoDB" id="9806724at2"/>
<keyword evidence="5" id="KW-1185">Reference proteome</keyword>
<reference evidence="5" key="1">
    <citation type="submission" date="2016-10" db="EMBL/GenBank/DDBJ databases">
        <authorList>
            <person name="Varghese N."/>
            <person name="Submissions S."/>
        </authorList>
    </citation>
    <scope>NUCLEOTIDE SEQUENCE [LARGE SCALE GENOMIC DNA]</scope>
    <source>
        <strain evidence="5">DSM 19181</strain>
    </source>
</reference>
<dbReference type="RefSeq" id="WP_091266645.1">
    <property type="nucleotide sequence ID" value="NZ_FNFK01000019.1"/>
</dbReference>
<evidence type="ECO:0000256" key="1">
    <source>
        <dbReference type="ARBA" id="ARBA00022630"/>
    </source>
</evidence>
<dbReference type="PANTHER" id="PTHR43656:SF2">
    <property type="entry name" value="BINDING OXIDOREDUCTASE, PUTATIVE (AFU_ORTHOLOGUE AFUA_2G08260)-RELATED"/>
    <property type="match status" value="1"/>
</dbReference>
<dbReference type="Proteomes" id="UP000199433">
    <property type="component" value="Unassembled WGS sequence"/>
</dbReference>
<evidence type="ECO:0000313" key="5">
    <source>
        <dbReference type="Proteomes" id="UP000199433"/>
    </source>
</evidence>
<keyword evidence="2" id="KW-0560">Oxidoreductase</keyword>
<dbReference type="GO" id="GO:0010181">
    <property type="term" value="F:FMN binding"/>
    <property type="evidence" value="ECO:0007669"/>
    <property type="project" value="InterPro"/>
</dbReference>
<dbReference type="InterPro" id="IPR013785">
    <property type="entry name" value="Aldolase_TIM"/>
</dbReference>
<dbReference type="GO" id="GO:0016491">
    <property type="term" value="F:oxidoreductase activity"/>
    <property type="evidence" value="ECO:0007669"/>
    <property type="project" value="UniProtKB-KW"/>
</dbReference>